<gene>
    <name evidence="2" type="ORF">RR42_s2591</name>
</gene>
<sequence>MQTNIRNIFTLGIMASAAAALVACGGGSDSTPTPTTPSVTVQGKAVDFYLSQATVTFLDCSNKTTTTTATGDFTFPDGCSTSALKVTGGTDIGTNQPFTGVLQAPAVTYKAGVTPVITPLTTLVAQLGAAQAAALATKLGLQGKDLTTLDPMQDAAVLKAAVVVQQLVDQVAKTLAGLSKATGGTLTAEAAAAAAASAVASAVNNASGTADLTNSTLVTSVINASVQNAKAGFPASVQANIAAVAANVAALAGPVVANQVSNVSTALGTIVLGASPAATLAALQQSGSVNAVTDSAKSTTSNALVAAVTPAALADPTLTTNLAALGTAVSTGNTTAIQTAAGNLGGSVNSGAINDVANSVKPTNFIQLASMTINGQQFTNFNAVTVTGGTLSSIKVAASQSGDAFAGGAAEVRAGLSYTYNGNKVDVIIEKVALTFNNGALTGAQVPVNTPYSFRISGGSITASVGLTNATADNLFDSANGGSLNLPFTVFLAKLQNAGALSATQIASLTPKSTSTFPVTFAVAGQSGKAVSVATLVSSSPQKTQAQTVQTATSTVSGNGITTSVTLNP</sequence>
<dbReference type="EMBL" id="CP010537">
    <property type="protein sequence ID" value="AJG24173.1"/>
    <property type="molecule type" value="Genomic_DNA"/>
</dbReference>
<proteinExistence type="predicted"/>
<accession>A0A0C4YME6</accession>
<dbReference type="AlphaFoldDB" id="A0A0C4YME6"/>
<feature type="signal peptide" evidence="1">
    <location>
        <begin position="1"/>
        <end position="22"/>
    </location>
</feature>
<evidence type="ECO:0000256" key="1">
    <source>
        <dbReference type="SAM" id="SignalP"/>
    </source>
</evidence>
<dbReference type="RefSeq" id="WP_043356217.1">
    <property type="nucleotide sequence ID" value="NZ_CP010537.1"/>
</dbReference>
<feature type="chain" id="PRO_5002173968" evidence="1">
    <location>
        <begin position="23"/>
        <end position="569"/>
    </location>
</feature>
<keyword evidence="3" id="KW-1185">Reference proteome</keyword>
<reference evidence="2 3" key="1">
    <citation type="journal article" date="2015" name="Genome Announc.">
        <title>Complete Genome Sequence of Cupriavidus basilensis 4G11, Isolated from the Oak Ridge Field Research Center Site.</title>
        <authorList>
            <person name="Ray J."/>
            <person name="Waters R.J."/>
            <person name="Skerker J.M."/>
            <person name="Kuehl J.V."/>
            <person name="Price M.N."/>
            <person name="Huang J."/>
            <person name="Chakraborty R."/>
            <person name="Arkin A.P."/>
            <person name="Deutschbauer A."/>
        </authorList>
    </citation>
    <scope>NUCLEOTIDE SEQUENCE [LARGE SCALE GENOMIC DNA]</scope>
    <source>
        <strain evidence="2">4G11</strain>
    </source>
</reference>
<organism evidence="2 3">
    <name type="scientific">Cupriavidus basilensis</name>
    <dbReference type="NCBI Taxonomy" id="68895"/>
    <lineage>
        <taxon>Bacteria</taxon>
        <taxon>Pseudomonadati</taxon>
        <taxon>Pseudomonadota</taxon>
        <taxon>Betaproteobacteria</taxon>
        <taxon>Burkholderiales</taxon>
        <taxon>Burkholderiaceae</taxon>
        <taxon>Cupriavidus</taxon>
    </lineage>
</organism>
<keyword evidence="1" id="KW-0732">Signal</keyword>
<evidence type="ECO:0000313" key="3">
    <source>
        <dbReference type="Proteomes" id="UP000031843"/>
    </source>
</evidence>
<dbReference type="KEGG" id="cbw:RR42_s2591"/>
<name>A0A0C4YME6_9BURK</name>
<protein>
    <submittedName>
        <fullName evidence="2">YapH protein</fullName>
    </submittedName>
</protein>
<dbReference type="Proteomes" id="UP000031843">
    <property type="component" value="Chromosome secondary"/>
</dbReference>
<dbReference type="STRING" id="68895.RR42_s2591"/>
<evidence type="ECO:0000313" key="2">
    <source>
        <dbReference type="EMBL" id="AJG24173.1"/>
    </source>
</evidence>
<dbReference type="OrthoDB" id="6670339at2"/>
<dbReference type="PROSITE" id="PS51257">
    <property type="entry name" value="PROKAR_LIPOPROTEIN"/>
    <property type="match status" value="1"/>
</dbReference>